<accession>A0ACC0DLX8</accession>
<evidence type="ECO:0000313" key="2">
    <source>
        <dbReference type="Proteomes" id="UP001497680"/>
    </source>
</evidence>
<dbReference type="EMBL" id="MU394281">
    <property type="protein sequence ID" value="KAI6093220.1"/>
    <property type="molecule type" value="Genomic_DNA"/>
</dbReference>
<keyword evidence="1" id="KW-0560">Oxidoreductase</keyword>
<sequence length="589" mass="66521">MGSTEWATPFQLKEEPIEGQRPIKVRVIGAGYSGIYLGIRIPQRLRNVDFQIYEKNESVGGTWWVNKYPGCACDIPAHSYQYSFNPNPDWSAFYAPQREICAYLHGTAEKYGALRFVKLRHRVESCQWNDNSKKWHLTILRTDTNETFEEDADVVVAARGTLSDPAWPKIPGLKSFEGEVMHSAIWNENYDFKNKRIGVIGNGSSAIQIVPSLQKVEGAQLSCFVRSKTWITNPFGDEVMKKLGLDPTKLDFSPEQRQEFASDPEKFFNFRKIIEVDGNTIHEISMRGSDMQRGAIGAFGENMKNRLLKRPDIAEFLIPSFGIGCRRSTPGPGYLEALVQDNVDFITDPIETITATGITTKTGREVSVDVLVCATGFNTSSAPPFPIYGRGSLSLQERFTPFPTAYLSLAVDQFPNFFMMLGPNSAIGSGSLTVILENEGDYIIKCIRKLQKEDYATMSIKPERVHDWSEYCHEYFKRTVYTDTCHSWYKSEGGSGDRIIGLWPGSTMHALEALRAPRWEDYDYETLDGEGGNGLKWLGNGWSITHMKGEGENEWGGDPAWYIEPQFVDVPLPAHPEDDEKLKMRPFSH</sequence>
<keyword evidence="1" id="KW-0503">Monooxygenase</keyword>
<reference evidence="1 2" key="1">
    <citation type="journal article" date="2022" name="New Phytol.">
        <title>Ecological generalism drives hyperdiversity of secondary metabolite gene clusters in xylarialean endophytes.</title>
        <authorList>
            <person name="Franco M.E.E."/>
            <person name="Wisecaver J.H."/>
            <person name="Arnold A.E."/>
            <person name="Ju Y.M."/>
            <person name="Slot J.C."/>
            <person name="Ahrendt S."/>
            <person name="Moore L.P."/>
            <person name="Eastman K.E."/>
            <person name="Scott K."/>
            <person name="Konkel Z."/>
            <person name="Mondo S.J."/>
            <person name="Kuo A."/>
            <person name="Hayes R.D."/>
            <person name="Haridas S."/>
            <person name="Andreopoulos B."/>
            <person name="Riley R."/>
            <person name="LaButti K."/>
            <person name="Pangilinan J."/>
            <person name="Lipzen A."/>
            <person name="Amirebrahimi M."/>
            <person name="Yan J."/>
            <person name="Adam C."/>
            <person name="Keymanesh K."/>
            <person name="Ng V."/>
            <person name="Louie K."/>
            <person name="Northen T."/>
            <person name="Drula E."/>
            <person name="Henrissat B."/>
            <person name="Hsieh H.M."/>
            <person name="Youens-Clark K."/>
            <person name="Lutzoni F."/>
            <person name="Miadlikowska J."/>
            <person name="Eastwood D.C."/>
            <person name="Hamelin R.C."/>
            <person name="Grigoriev I.V."/>
            <person name="U'Ren J.M."/>
        </authorList>
    </citation>
    <scope>NUCLEOTIDE SEQUENCE [LARGE SCALE GENOMIC DNA]</scope>
    <source>
        <strain evidence="1 2">ER1909</strain>
    </source>
</reference>
<name>A0ACC0DLX8_9PEZI</name>
<proteinExistence type="predicted"/>
<evidence type="ECO:0000313" key="1">
    <source>
        <dbReference type="EMBL" id="KAI6093220.1"/>
    </source>
</evidence>
<comment type="caution">
    <text evidence="1">The sequence shown here is derived from an EMBL/GenBank/DDBJ whole genome shotgun (WGS) entry which is preliminary data.</text>
</comment>
<protein>
    <submittedName>
        <fullName evidence="1">Flavin-binding monooxygenase</fullName>
    </submittedName>
</protein>
<keyword evidence="2" id="KW-1185">Reference proteome</keyword>
<organism evidence="1 2">
    <name type="scientific">Hypoxylon rubiginosum</name>
    <dbReference type="NCBI Taxonomy" id="110542"/>
    <lineage>
        <taxon>Eukaryota</taxon>
        <taxon>Fungi</taxon>
        <taxon>Dikarya</taxon>
        <taxon>Ascomycota</taxon>
        <taxon>Pezizomycotina</taxon>
        <taxon>Sordariomycetes</taxon>
        <taxon>Xylariomycetidae</taxon>
        <taxon>Xylariales</taxon>
        <taxon>Hypoxylaceae</taxon>
        <taxon>Hypoxylon</taxon>
    </lineage>
</organism>
<gene>
    <name evidence="1" type="ORF">F4821DRAFT_222466</name>
</gene>
<dbReference type="Proteomes" id="UP001497680">
    <property type="component" value="Unassembled WGS sequence"/>
</dbReference>